<evidence type="ECO:0008006" key="4">
    <source>
        <dbReference type="Google" id="ProtNLM"/>
    </source>
</evidence>
<dbReference type="Gene3D" id="3.30.420.150">
    <property type="entry name" value="Exopolyphosphatase. Domain 2"/>
    <property type="match status" value="1"/>
</dbReference>
<comment type="caution">
    <text evidence="2">The sequence shown here is derived from an EMBL/GenBank/DDBJ whole genome shotgun (WGS) entry which is preliminary data.</text>
</comment>
<dbReference type="EMBL" id="JAEQNE010000002">
    <property type="protein sequence ID" value="MBL0391508.1"/>
    <property type="molecule type" value="Genomic_DNA"/>
</dbReference>
<organism evidence="2 3">
    <name type="scientific">Ramlibacter monticola</name>
    <dbReference type="NCBI Taxonomy" id="1926872"/>
    <lineage>
        <taxon>Bacteria</taxon>
        <taxon>Pseudomonadati</taxon>
        <taxon>Pseudomonadota</taxon>
        <taxon>Betaproteobacteria</taxon>
        <taxon>Burkholderiales</taxon>
        <taxon>Comamonadaceae</taxon>
        <taxon>Ramlibacter</taxon>
    </lineage>
</organism>
<feature type="region of interest" description="Disordered" evidence="1">
    <location>
        <begin position="1"/>
        <end position="40"/>
    </location>
</feature>
<dbReference type="AlphaFoldDB" id="A0A936YY42"/>
<sequence length="185" mass="19618">MRPAMQMRHDTAPPQPGDLPEELYLGSGGPSAQRGTVPRPRAQVRLHARNTVLEFADGGVVTLPVGVGDLARDVLRHDPPTPSELERGIDLVEDALAAARLPKAERGTLVTSAPALRALPGLEAPEALLPLAAVEALFQRLASRALGTPVALAELPEGREIAAVLLVLRECMHHLGFEHVGTMPS</sequence>
<dbReference type="Proteomes" id="UP000599109">
    <property type="component" value="Unassembled WGS sequence"/>
</dbReference>
<evidence type="ECO:0000313" key="2">
    <source>
        <dbReference type="EMBL" id="MBL0391508.1"/>
    </source>
</evidence>
<dbReference type="RefSeq" id="WP_201674134.1">
    <property type="nucleotide sequence ID" value="NZ_JAEQNE010000002.1"/>
</dbReference>
<evidence type="ECO:0000256" key="1">
    <source>
        <dbReference type="SAM" id="MobiDB-lite"/>
    </source>
</evidence>
<reference evidence="2 3" key="1">
    <citation type="journal article" date="2017" name="Int. J. Syst. Evol. Microbiol.">
        <title>Ramlibacter monticola sp. nov., isolated from forest soil.</title>
        <authorList>
            <person name="Chaudhary D.K."/>
            <person name="Kim J."/>
        </authorList>
    </citation>
    <scope>NUCLEOTIDE SEQUENCE [LARGE SCALE GENOMIC DNA]</scope>
    <source>
        <strain evidence="2 3">KACC 19175</strain>
    </source>
</reference>
<protein>
    <recommendedName>
        <fullName evidence="4">Ppx/GppA phosphatase domain-containing protein</fullName>
    </recommendedName>
</protein>
<gene>
    <name evidence="2" type="ORF">JJ685_10195</name>
</gene>
<evidence type="ECO:0000313" key="3">
    <source>
        <dbReference type="Proteomes" id="UP000599109"/>
    </source>
</evidence>
<proteinExistence type="predicted"/>
<keyword evidence="3" id="KW-1185">Reference proteome</keyword>
<accession>A0A936YY42</accession>
<name>A0A936YY42_9BURK</name>